<dbReference type="Pfam" id="PF26345">
    <property type="entry name" value="ScoMcrA_N"/>
    <property type="match status" value="1"/>
</dbReference>
<dbReference type="RefSeq" id="WP_177058218.1">
    <property type="nucleotide sequence ID" value="NZ_JACAPS010000017.1"/>
</dbReference>
<dbReference type="InterPro" id="IPR024975">
    <property type="entry name" value="NOV_C"/>
</dbReference>
<dbReference type="InterPro" id="IPR058807">
    <property type="entry name" value="ScoMcrA_N"/>
</dbReference>
<evidence type="ECO:0000259" key="1">
    <source>
        <dbReference type="Pfam" id="PF13020"/>
    </source>
</evidence>
<dbReference type="EMBL" id="JACAQD010000047">
    <property type="protein sequence ID" value="NWC36777.1"/>
    <property type="molecule type" value="Genomic_DNA"/>
</dbReference>
<evidence type="ECO:0000259" key="2">
    <source>
        <dbReference type="Pfam" id="PF26345"/>
    </source>
</evidence>
<feature type="domain" description="Protein NO VEIN C-terminal" evidence="1">
    <location>
        <begin position="258"/>
        <end position="355"/>
    </location>
</feature>
<organism evidence="3 4">
    <name type="scientific">Pseudomonas gingeri</name>
    <dbReference type="NCBI Taxonomy" id="117681"/>
    <lineage>
        <taxon>Bacteria</taxon>
        <taxon>Pseudomonadati</taxon>
        <taxon>Pseudomonadota</taxon>
        <taxon>Gammaproteobacteria</taxon>
        <taxon>Pseudomonadales</taxon>
        <taxon>Pseudomonadaceae</taxon>
        <taxon>Pseudomonas</taxon>
    </lineage>
</organism>
<name>A0A7Y7YI36_9PSED</name>
<protein>
    <submittedName>
        <fullName evidence="3">DUF3883 domain-containing protein</fullName>
    </submittedName>
</protein>
<accession>A0A7Y7YI36</accession>
<dbReference type="Pfam" id="PF13020">
    <property type="entry name" value="NOV_C"/>
    <property type="match status" value="1"/>
</dbReference>
<feature type="domain" description="ScoMcrA-like N-terminal head" evidence="2">
    <location>
        <begin position="11"/>
        <end position="94"/>
    </location>
</feature>
<dbReference type="AlphaFoldDB" id="A0A7Y7YI36"/>
<reference evidence="3 4" key="1">
    <citation type="submission" date="2020-04" db="EMBL/GenBank/DDBJ databases">
        <title>Molecular characterization of pseudomonads from Agaricus bisporus reveal novel blotch 2 pathogens in Western Europe.</title>
        <authorList>
            <person name="Taparia T."/>
            <person name="Krijger M."/>
            <person name="Haynes E."/>
            <person name="Elpinstone J.G."/>
            <person name="Noble R."/>
            <person name="Van Der Wolf J."/>
        </authorList>
    </citation>
    <scope>NUCLEOTIDE SEQUENCE [LARGE SCALE GENOMIC DNA]</scope>
    <source>
        <strain evidence="3 4">IPO3737</strain>
    </source>
</reference>
<evidence type="ECO:0000313" key="3">
    <source>
        <dbReference type="EMBL" id="NWC36777.1"/>
    </source>
</evidence>
<comment type="caution">
    <text evidence="3">The sequence shown here is derived from an EMBL/GenBank/DDBJ whole genome shotgun (WGS) entry which is preliminary data.</text>
</comment>
<evidence type="ECO:0000313" key="4">
    <source>
        <dbReference type="Proteomes" id="UP000520592"/>
    </source>
</evidence>
<sequence length="380" mass="43063">MNELSRLQSPAAVQAVLDEFSNLGRSAFLKRYGFGKSRYFLVRNPKNGEQCDIKAIVAVAYAVQFQSDRSLSAPPFVENEATLAAKVQSLGFEVIRIGEDWSQDEVDATVADYFEMLRLEAEQRPYNKTEHNRALRARLNGRSKGSVELKHSNISAILAGLELPFIQGYKPRGNSQLLLRQAVQAYVTDNRSVMHKVVDALEEVKAPGEKTYTGSVLVDAPRKETLIQVSEATSRIRIPRKLNFAARDEANRQLGRSGEEWVIGYEHQRLQEAGYPDLIQQLEWISDTRGDGAGFDILSFDTPVDPRYIEVKTTNNGIAAPFIISHNELQFSKEMDQQFFLYRVFELRNAPKLFILRGDLSDQLHLKPLDFRASFRNYVG</sequence>
<dbReference type="Proteomes" id="UP000520592">
    <property type="component" value="Unassembled WGS sequence"/>
</dbReference>
<gene>
    <name evidence="3" type="ORF">HX876_30935</name>
</gene>
<proteinExistence type="predicted"/>